<dbReference type="Proteomes" id="UP000770661">
    <property type="component" value="Unassembled WGS sequence"/>
</dbReference>
<dbReference type="EMBL" id="JACEEZ010019483">
    <property type="protein sequence ID" value="KAG0715681.1"/>
    <property type="molecule type" value="Genomic_DNA"/>
</dbReference>
<organism evidence="1 2">
    <name type="scientific">Chionoecetes opilio</name>
    <name type="common">Atlantic snow crab</name>
    <name type="synonym">Cancer opilio</name>
    <dbReference type="NCBI Taxonomy" id="41210"/>
    <lineage>
        <taxon>Eukaryota</taxon>
        <taxon>Metazoa</taxon>
        <taxon>Ecdysozoa</taxon>
        <taxon>Arthropoda</taxon>
        <taxon>Crustacea</taxon>
        <taxon>Multicrustacea</taxon>
        <taxon>Malacostraca</taxon>
        <taxon>Eumalacostraca</taxon>
        <taxon>Eucarida</taxon>
        <taxon>Decapoda</taxon>
        <taxon>Pleocyemata</taxon>
        <taxon>Brachyura</taxon>
        <taxon>Eubrachyura</taxon>
        <taxon>Majoidea</taxon>
        <taxon>Majidae</taxon>
        <taxon>Chionoecetes</taxon>
    </lineage>
</organism>
<reference evidence="1" key="1">
    <citation type="submission" date="2020-07" db="EMBL/GenBank/DDBJ databases">
        <title>The High-quality genome of the commercially important snow crab, Chionoecetes opilio.</title>
        <authorList>
            <person name="Jeong J.-H."/>
            <person name="Ryu S."/>
        </authorList>
    </citation>
    <scope>NUCLEOTIDE SEQUENCE</scope>
    <source>
        <strain evidence="1">MADBK_172401_WGS</strain>
        <tissue evidence="1">Digestive gland</tissue>
    </source>
</reference>
<evidence type="ECO:0000313" key="2">
    <source>
        <dbReference type="Proteomes" id="UP000770661"/>
    </source>
</evidence>
<protein>
    <submittedName>
        <fullName evidence="1">Uncharacterized protein</fullName>
    </submittedName>
</protein>
<accession>A0A8J5CNB7</accession>
<dbReference type="AlphaFoldDB" id="A0A8J5CNB7"/>
<proteinExistence type="predicted"/>
<comment type="caution">
    <text evidence="1">The sequence shown here is derived from an EMBL/GenBank/DDBJ whole genome shotgun (WGS) entry which is preliminary data.</text>
</comment>
<name>A0A8J5CNB7_CHIOP</name>
<sequence>MELRRLGRIKPEFLKILPDVTTGFYSKCRLYGQSFYFTGAIETYFTVYRCIRNRHWNTPAIRVGDFVVPDNRGLTSFQPAMAPQLSPSTSKAEIFAQTFAKIALFLMQGLFSPFSSTL</sequence>
<evidence type="ECO:0000313" key="1">
    <source>
        <dbReference type="EMBL" id="KAG0715681.1"/>
    </source>
</evidence>
<gene>
    <name evidence="1" type="ORF">GWK47_001237</name>
</gene>
<keyword evidence="2" id="KW-1185">Reference proteome</keyword>